<dbReference type="NCBIfam" id="TIGR01714">
    <property type="entry name" value="phage_rep_org_N"/>
    <property type="match status" value="1"/>
</dbReference>
<comment type="caution">
    <text evidence="2">The sequence shown here is derived from an EMBL/GenBank/DDBJ whole genome shotgun (WGS) entry which is preliminary data.</text>
</comment>
<dbReference type="AlphaFoldDB" id="A0A2T3FUG5"/>
<evidence type="ECO:0000259" key="1">
    <source>
        <dbReference type="Pfam" id="PF09681"/>
    </source>
</evidence>
<dbReference type="Proteomes" id="UP000241048">
    <property type="component" value="Unassembled WGS sequence"/>
</dbReference>
<evidence type="ECO:0000313" key="2">
    <source>
        <dbReference type="EMBL" id="PST38900.1"/>
    </source>
</evidence>
<dbReference type="InterPro" id="IPR010056">
    <property type="entry name" value="Phage_rep_org__N"/>
</dbReference>
<reference evidence="2 3" key="1">
    <citation type="submission" date="2018-03" db="EMBL/GenBank/DDBJ databases">
        <title>Lachnoclostridium SNUG30386 gen.nov., sp.nov., isolated from human faeces.</title>
        <authorList>
            <person name="Seo B."/>
            <person name="Jeon K."/>
            <person name="Ko G."/>
        </authorList>
    </citation>
    <scope>NUCLEOTIDE SEQUENCE [LARGE SCALE GENOMIC DNA]</scope>
    <source>
        <strain evidence="2 3">SNUG30386</strain>
    </source>
</reference>
<feature type="domain" description="Phage replisome organiser N-terminal" evidence="1">
    <location>
        <begin position="8"/>
        <end position="121"/>
    </location>
</feature>
<dbReference type="EMBL" id="PYLO01000001">
    <property type="protein sequence ID" value="PST38900.1"/>
    <property type="molecule type" value="Genomic_DNA"/>
</dbReference>
<protein>
    <recommendedName>
        <fullName evidence="1">Phage replisome organiser N-terminal domain-containing protein</fullName>
    </recommendedName>
</protein>
<accession>A0A2T3FUG5</accession>
<sequence>MANRRFYWMKLPSDYFGQLIQKKMRKQPDGAEMQLIYLKLLLYCIDKDAEIIFQGVYDSVEDEIAEEIGEDAEAVKKTLTFLEANKKLERTEHGFILPEALELVGSESVSAERVRRFRERQALQCNADVTECNADGTQCNVDIDKDIDKDIDQEKDKDKSKIKSIYCVELSETPQRQPPPKTDKKSETIEVEPVPSGYKIILLDKSFYEIPLEKLNFWKESYPAVDVEQEIRNMEAWADANPTRRKTRNGVVRFITNWLKREQDKGGSYQRGSSQKGAAFNAFDYIQKQISGGSENDYTGTGF</sequence>
<organism evidence="2 3">
    <name type="scientific">Clostridium fessum</name>
    <dbReference type="NCBI Taxonomy" id="2126740"/>
    <lineage>
        <taxon>Bacteria</taxon>
        <taxon>Bacillati</taxon>
        <taxon>Bacillota</taxon>
        <taxon>Clostridia</taxon>
        <taxon>Eubacteriales</taxon>
        <taxon>Clostridiaceae</taxon>
        <taxon>Clostridium</taxon>
    </lineage>
</organism>
<proteinExistence type="predicted"/>
<gene>
    <name evidence="2" type="ORF">C7U56_02935</name>
</gene>
<dbReference type="RefSeq" id="WP_107000066.1">
    <property type="nucleotide sequence ID" value="NZ_PYLO01000001.1"/>
</dbReference>
<name>A0A2T3FUG5_9CLOT</name>
<keyword evidence="3" id="KW-1185">Reference proteome</keyword>
<evidence type="ECO:0000313" key="3">
    <source>
        <dbReference type="Proteomes" id="UP000241048"/>
    </source>
</evidence>
<dbReference type="Pfam" id="PF09681">
    <property type="entry name" value="Phage_rep_org_N"/>
    <property type="match status" value="1"/>
</dbReference>